<protein>
    <submittedName>
        <fullName evidence="1">Uncharacterized protein</fullName>
    </submittedName>
</protein>
<dbReference type="AlphaFoldDB" id="A0A7R8VEI7"/>
<gene>
    <name evidence="1" type="ORF">TDIB3V08_LOCUS2296</name>
</gene>
<evidence type="ECO:0000313" key="1">
    <source>
        <dbReference type="EMBL" id="CAD7195929.1"/>
    </source>
</evidence>
<organism evidence="1">
    <name type="scientific">Timema douglasi</name>
    <name type="common">Walking stick</name>
    <dbReference type="NCBI Taxonomy" id="61478"/>
    <lineage>
        <taxon>Eukaryota</taxon>
        <taxon>Metazoa</taxon>
        <taxon>Ecdysozoa</taxon>
        <taxon>Arthropoda</taxon>
        <taxon>Hexapoda</taxon>
        <taxon>Insecta</taxon>
        <taxon>Pterygota</taxon>
        <taxon>Neoptera</taxon>
        <taxon>Polyneoptera</taxon>
        <taxon>Phasmatodea</taxon>
        <taxon>Timematodea</taxon>
        <taxon>Timematoidea</taxon>
        <taxon>Timematidae</taxon>
        <taxon>Timema</taxon>
    </lineage>
</organism>
<proteinExistence type="predicted"/>
<sequence length="611" mass="68500">MLRLEVDILVRPEVNKAQGWIKFTFSGDLVSSVILRCHVGCVCEYIPLKKESNNYPSYKDMLCCQLPISLIQMLFNLSDWFNSLSWGKIGERVKLPSRSLRTPFGLDGCGAVVWCSLVVRKLATTVAPPKEVGDTRGTVFIRGRSHLTEASGQAACERAGFLCELQAAYANPYPHGVRVSWYGFLKDSFEILPVSCLCTRSVPVGLMFCVNVPFAENRVVDRCFSKFCIFRVVVSGINVYVLIFVKVCPRSLSFVLVSKPNPRVVSFLTYGLLYGAKLIEHSRQDYTRVEITEFKHTERGEVRGTRSVNSLLARPRSFYPFLHVHVVIETGGGVEWPDAALDSALSDVWVLLLFADVLLFPRVSLVGEIGASDVVFDCCELAHIGGEWGGRRDCQVERALLLSQCWLWHDGGRKPCVATGDSKLVRHRERGVDAAKDHNEGLTLTAFLGPLVYHAKPHNSVVAAHHLQEQKRQQFPLQLHHEWEKFLIARWKRSPLFFSIPSMEANIDVGPLSVGIGSRQDFSKAYEIILRESMYKVLQEVKIPPKIGRIIRALTGTTKVKPSASQHLTIVLREGWVWMPALPTWAVMPMAAPREINIPYGDPDKPKGAKT</sequence>
<accession>A0A7R8VEI7</accession>
<dbReference type="EMBL" id="OA564947">
    <property type="protein sequence ID" value="CAD7195929.1"/>
    <property type="molecule type" value="Genomic_DNA"/>
</dbReference>
<name>A0A7R8VEI7_TIMDO</name>
<reference evidence="1" key="1">
    <citation type="submission" date="2020-11" db="EMBL/GenBank/DDBJ databases">
        <authorList>
            <person name="Tran Van P."/>
        </authorList>
    </citation>
    <scope>NUCLEOTIDE SEQUENCE</scope>
</reference>